<reference evidence="2" key="1">
    <citation type="submission" date="2024-07" db="EMBL/GenBank/DDBJ databases">
        <authorList>
            <person name="Biller S.J."/>
        </authorList>
    </citation>
    <scope>NUCLEOTIDE SEQUENCE</scope>
    <source>
        <strain evidence="2">WC2409</strain>
    </source>
</reference>
<name>A0AB39VY31_9FLAO</name>
<evidence type="ECO:0000256" key="1">
    <source>
        <dbReference type="SAM" id="SignalP"/>
    </source>
</evidence>
<protein>
    <recommendedName>
        <fullName evidence="3">Acyloxyacyl hydrolase</fullName>
    </recommendedName>
</protein>
<keyword evidence="1" id="KW-0732">Signal</keyword>
<gene>
    <name evidence="2" type="ORF">AB3G34_08680</name>
</gene>
<feature type="signal peptide" evidence="1">
    <location>
        <begin position="1"/>
        <end position="21"/>
    </location>
</feature>
<accession>A0AB39VY31</accession>
<dbReference type="AlphaFoldDB" id="A0AB39VY31"/>
<proteinExistence type="predicted"/>
<dbReference type="EMBL" id="CP165625">
    <property type="protein sequence ID" value="XDU93967.1"/>
    <property type="molecule type" value="Genomic_DNA"/>
</dbReference>
<dbReference type="RefSeq" id="WP_369752162.1">
    <property type="nucleotide sequence ID" value="NZ_CP165625.1"/>
</dbReference>
<evidence type="ECO:0008006" key="3">
    <source>
        <dbReference type="Google" id="ProtNLM"/>
    </source>
</evidence>
<organism evidence="2">
    <name type="scientific">Flavobacterium sp. WC2409</name>
    <dbReference type="NCBI Taxonomy" id="3234139"/>
    <lineage>
        <taxon>Bacteria</taxon>
        <taxon>Pseudomonadati</taxon>
        <taxon>Bacteroidota</taxon>
        <taxon>Flavobacteriia</taxon>
        <taxon>Flavobacteriales</taxon>
        <taxon>Flavobacteriaceae</taxon>
        <taxon>Flavobacterium</taxon>
    </lineage>
</organism>
<sequence>MKKIPILFLNVLLMTVQSVVAQAITPDSTSPKKDKKIHWESGINLSVPVHVQMYRSHRFEIGLNLRAWRKISPKWDLGIKFDYDYWLVKKNPPVLKPESSLSDRALYSNFSIFSLKANTQYSLTNKWYWGAESGIGYALSDADGRFGLGFVSEFGGPQRFGISSSFYIGRYFFLGNQKNKLGLSIDFTQYLAHGHAENSLGLKVKYRFIH</sequence>
<feature type="chain" id="PRO_5044345248" description="Acyloxyacyl hydrolase" evidence="1">
    <location>
        <begin position="22"/>
        <end position="210"/>
    </location>
</feature>
<evidence type="ECO:0000313" key="2">
    <source>
        <dbReference type="EMBL" id="XDU93967.1"/>
    </source>
</evidence>